<comment type="caution">
    <text evidence="8">The sequence shown here is derived from an EMBL/GenBank/DDBJ whole genome shotgun (WGS) entry which is preliminary data.</text>
</comment>
<dbReference type="InterPro" id="IPR036425">
    <property type="entry name" value="MoaB/Mog-like_dom_sf"/>
</dbReference>
<dbReference type="Pfam" id="PF03453">
    <property type="entry name" value="MoeA_N"/>
    <property type="match status" value="1"/>
</dbReference>
<gene>
    <name evidence="8" type="ORF">GCM10007878_19380</name>
</gene>
<dbReference type="NCBIfam" id="NF045515">
    <property type="entry name" value="Glp_gephyrin"/>
    <property type="match status" value="1"/>
</dbReference>
<comment type="cofactor">
    <cofactor evidence="6">
        <name>Mg(2+)</name>
        <dbReference type="ChEBI" id="CHEBI:18420"/>
    </cofactor>
</comment>
<dbReference type="SMART" id="SM00852">
    <property type="entry name" value="MoCF_biosynth"/>
    <property type="match status" value="1"/>
</dbReference>
<name>A0ABQ5ZZP7_9GAMM</name>
<dbReference type="InterPro" id="IPR001453">
    <property type="entry name" value="MoaB/Mog_dom"/>
</dbReference>
<dbReference type="Pfam" id="PF00994">
    <property type="entry name" value="MoCF_biosynth"/>
    <property type="match status" value="1"/>
</dbReference>
<evidence type="ECO:0000256" key="4">
    <source>
        <dbReference type="ARBA" id="ARBA00023150"/>
    </source>
</evidence>
<dbReference type="InterPro" id="IPR036688">
    <property type="entry name" value="MoeA_C_domain_IV_sf"/>
</dbReference>
<dbReference type="InterPro" id="IPR038987">
    <property type="entry name" value="MoeA-like"/>
</dbReference>
<protein>
    <recommendedName>
        <fullName evidence="6">Molybdopterin molybdenumtransferase</fullName>
        <ecNumber evidence="6">2.10.1.1</ecNumber>
    </recommendedName>
</protein>
<dbReference type="InterPro" id="IPR008284">
    <property type="entry name" value="MoCF_biosynth_CS"/>
</dbReference>
<evidence type="ECO:0000313" key="9">
    <source>
        <dbReference type="Proteomes" id="UP001156682"/>
    </source>
</evidence>
<keyword evidence="6" id="KW-0479">Metal-binding</keyword>
<dbReference type="SUPFAM" id="SSF63867">
    <property type="entry name" value="MoeA C-terminal domain-like"/>
    <property type="match status" value="1"/>
</dbReference>
<evidence type="ECO:0000256" key="6">
    <source>
        <dbReference type="RuleBase" id="RU365090"/>
    </source>
</evidence>
<dbReference type="Gene3D" id="2.170.190.11">
    <property type="entry name" value="Molybdopterin biosynthesis moea protein, domain 3"/>
    <property type="match status" value="1"/>
</dbReference>
<comment type="function">
    <text evidence="1 6">Catalyzes the insertion of molybdate into adenylated molybdopterin with the concomitant release of AMP.</text>
</comment>
<dbReference type="NCBIfam" id="TIGR00177">
    <property type="entry name" value="molyb_syn"/>
    <property type="match status" value="1"/>
</dbReference>
<keyword evidence="6" id="KW-0460">Magnesium</keyword>
<dbReference type="PANTHER" id="PTHR10192">
    <property type="entry name" value="MOLYBDOPTERIN BIOSYNTHESIS PROTEIN"/>
    <property type="match status" value="1"/>
</dbReference>
<keyword evidence="4 6" id="KW-0501">Molybdenum cofactor biosynthesis</keyword>
<keyword evidence="9" id="KW-1185">Reference proteome</keyword>
<comment type="catalytic activity">
    <reaction evidence="5">
        <text>adenylyl-molybdopterin + molybdate = Mo-molybdopterin + AMP + H(+)</text>
        <dbReference type="Rhea" id="RHEA:35047"/>
        <dbReference type="ChEBI" id="CHEBI:15378"/>
        <dbReference type="ChEBI" id="CHEBI:36264"/>
        <dbReference type="ChEBI" id="CHEBI:62727"/>
        <dbReference type="ChEBI" id="CHEBI:71302"/>
        <dbReference type="ChEBI" id="CHEBI:456215"/>
        <dbReference type="EC" id="2.10.1.1"/>
    </reaction>
</comment>
<keyword evidence="6" id="KW-0500">Molybdenum</keyword>
<evidence type="ECO:0000313" key="8">
    <source>
        <dbReference type="EMBL" id="GLR64500.1"/>
    </source>
</evidence>
<dbReference type="InterPro" id="IPR005111">
    <property type="entry name" value="MoeA_C_domain_IV"/>
</dbReference>
<dbReference type="Proteomes" id="UP001156682">
    <property type="component" value="Unassembled WGS sequence"/>
</dbReference>
<comment type="similarity">
    <text evidence="3 6">Belongs to the MoeA family.</text>
</comment>
<dbReference type="SUPFAM" id="SSF53218">
    <property type="entry name" value="Molybdenum cofactor biosynthesis proteins"/>
    <property type="match status" value="1"/>
</dbReference>
<dbReference type="RefSeq" id="WP_027851722.1">
    <property type="nucleotide sequence ID" value="NZ_BSOR01000033.1"/>
</dbReference>
<evidence type="ECO:0000256" key="1">
    <source>
        <dbReference type="ARBA" id="ARBA00002901"/>
    </source>
</evidence>
<organism evidence="8 9">
    <name type="scientific">Marinospirillum insulare</name>
    <dbReference type="NCBI Taxonomy" id="217169"/>
    <lineage>
        <taxon>Bacteria</taxon>
        <taxon>Pseudomonadati</taxon>
        <taxon>Pseudomonadota</taxon>
        <taxon>Gammaproteobacteria</taxon>
        <taxon>Oceanospirillales</taxon>
        <taxon>Oceanospirillaceae</taxon>
        <taxon>Marinospirillum</taxon>
    </lineage>
</organism>
<dbReference type="EC" id="2.10.1.1" evidence="6"/>
<proteinExistence type="inferred from homology"/>
<evidence type="ECO:0000256" key="5">
    <source>
        <dbReference type="ARBA" id="ARBA00047317"/>
    </source>
</evidence>
<dbReference type="InterPro" id="IPR036135">
    <property type="entry name" value="MoeA_linker/N_sf"/>
</dbReference>
<evidence type="ECO:0000259" key="7">
    <source>
        <dbReference type="SMART" id="SM00852"/>
    </source>
</evidence>
<evidence type="ECO:0000256" key="2">
    <source>
        <dbReference type="ARBA" id="ARBA00005046"/>
    </source>
</evidence>
<evidence type="ECO:0000256" key="3">
    <source>
        <dbReference type="ARBA" id="ARBA00010763"/>
    </source>
</evidence>
<dbReference type="InterPro" id="IPR005110">
    <property type="entry name" value="MoeA_linker/N"/>
</dbReference>
<dbReference type="PANTHER" id="PTHR10192:SF31">
    <property type="entry name" value="MOLYBDOPTERIN MOLYBDENUMTRANSFERASE"/>
    <property type="match status" value="1"/>
</dbReference>
<accession>A0ABQ5ZZP7</accession>
<dbReference type="CDD" id="cd00887">
    <property type="entry name" value="MoeA"/>
    <property type="match status" value="1"/>
</dbReference>
<dbReference type="PROSITE" id="PS01079">
    <property type="entry name" value="MOCF_BIOSYNTHESIS_2"/>
    <property type="match status" value="1"/>
</dbReference>
<reference evidence="9" key="1">
    <citation type="journal article" date="2019" name="Int. J. Syst. Evol. Microbiol.">
        <title>The Global Catalogue of Microorganisms (GCM) 10K type strain sequencing project: providing services to taxonomists for standard genome sequencing and annotation.</title>
        <authorList>
            <consortium name="The Broad Institute Genomics Platform"/>
            <consortium name="The Broad Institute Genome Sequencing Center for Infectious Disease"/>
            <person name="Wu L."/>
            <person name="Ma J."/>
        </authorList>
    </citation>
    <scope>NUCLEOTIDE SEQUENCE [LARGE SCALE GENOMIC DNA]</scope>
    <source>
        <strain evidence="9">NBRC 100033</strain>
    </source>
</reference>
<dbReference type="Gene3D" id="3.90.105.10">
    <property type="entry name" value="Molybdopterin biosynthesis moea protein, domain 2"/>
    <property type="match status" value="1"/>
</dbReference>
<dbReference type="Gene3D" id="3.40.980.10">
    <property type="entry name" value="MoaB/Mog-like domain"/>
    <property type="match status" value="1"/>
</dbReference>
<dbReference type="Gene3D" id="2.40.340.10">
    <property type="entry name" value="MoeA, C-terminal, domain IV"/>
    <property type="match status" value="1"/>
</dbReference>
<keyword evidence="6" id="KW-0808">Transferase</keyword>
<dbReference type="EMBL" id="BSOR01000033">
    <property type="protein sequence ID" value="GLR64500.1"/>
    <property type="molecule type" value="Genomic_DNA"/>
</dbReference>
<comment type="pathway">
    <text evidence="2 6">Cofactor biosynthesis; molybdopterin biosynthesis.</text>
</comment>
<feature type="domain" description="MoaB/Mog" evidence="7">
    <location>
        <begin position="190"/>
        <end position="333"/>
    </location>
</feature>
<sequence>MSLTCFEMTDQKKQLTLEEALKAVLSSATQVTSKLNLPLAQAAGFTLAETVTAPINVPQNTNSAMDGYAFNGQDLAKFKQWKIVGECLAGKGFDQPINTGEAVYITTGAALPKGVNTVVMIEQCVVEGEQVSFTNTDTLQAGSNIRQAGEDIQQGQSLLTAGTRLGAVQLGLLASLGVAQVKVHQPLKVAIFSTGDEVTAPGEALATNGIYDANRFTLLGMLQALGCEVSDLGILPDNLEVMISTLKNASQTHQLVLTSGGVSVGDADFVKQALQALGETRLWRLALRPGRPFAFGHLGKNTNGQTCLFAGLPGNPVATLVTFMLLIQPLIRRLQGENTSEAKSHPAIWPAVAETTLFSRVGRSDFHRGIYSFTSNGQLQVRTTGSQGSGILTSAHEGNCLIRIPDDQAEIAAGDLVNIYPFYEWLPGYKGVSL</sequence>
<dbReference type="SUPFAM" id="SSF63882">
    <property type="entry name" value="MoeA N-terminal region -like"/>
    <property type="match status" value="1"/>
</dbReference>
<dbReference type="Pfam" id="PF03454">
    <property type="entry name" value="MoeA_C"/>
    <property type="match status" value="1"/>
</dbReference>